<name>A0A831TGL8_9BACT</name>
<dbReference type="Gene3D" id="3.40.800.20">
    <property type="entry name" value="Histone deacetylase domain"/>
    <property type="match status" value="1"/>
</dbReference>
<dbReference type="GO" id="GO:0005737">
    <property type="term" value="C:cytoplasm"/>
    <property type="evidence" value="ECO:0007669"/>
    <property type="project" value="TreeGrafter"/>
</dbReference>
<sequence>MTVGLVFSDRYLQHDVGPYRLPGSGRPLPFVELVDHPSNWRLVARTKKLLDLTGLSRSLVPIPPYLAGERDLGRVHAADYIARVEAIGGSGGGDAGQGAPVGPDSYEIARLAAGGAMAAVDAVMTGTVRHCYALIRPPGHHAVRDMGMGYCIFNNVAVAARHAQQAYGVQRVLILDWDVHHGNGTQHAFWDDPSVLFISLHQEGLYPPDSGQIQEVGAGAGEGFTVNIPLPAGSGDAAYHSAFQRLILPIARRYRPELVLVSAGQDASTADPLGRMCLTTEAYRWMMRQILTLAEEVADGRLVVVQEGGYSEIYGPYCTLAVFEGLTGQRTGIEEPLDPARLARRPTSQVVSGDQAEAIAQVVAVQNQYWGPLE</sequence>
<dbReference type="PANTHER" id="PTHR10625:SF31">
    <property type="entry name" value="HISTONE DEACETYLASE DOMAIN-CONTAINING PROTEIN"/>
    <property type="match status" value="1"/>
</dbReference>
<dbReference type="CDD" id="cd09996">
    <property type="entry name" value="HDAC_classII_1"/>
    <property type="match status" value="1"/>
</dbReference>
<accession>A0A831TGL8</accession>
<organism evidence="3">
    <name type="scientific">Thermorudis peleae</name>
    <dbReference type="NCBI Taxonomy" id="1382356"/>
    <lineage>
        <taxon>Bacteria</taxon>
        <taxon>Pseudomonadati</taxon>
        <taxon>Thermomicrobiota</taxon>
        <taxon>Thermomicrobia</taxon>
        <taxon>Thermomicrobia incertae sedis</taxon>
        <taxon>Thermorudis</taxon>
    </lineage>
</organism>
<dbReference type="EMBL" id="DSIY01000231">
    <property type="protein sequence ID" value="HEG91715.1"/>
    <property type="molecule type" value="Genomic_DNA"/>
</dbReference>
<evidence type="ECO:0000259" key="2">
    <source>
        <dbReference type="Pfam" id="PF00850"/>
    </source>
</evidence>
<feature type="domain" description="Histone deacetylase" evidence="2">
    <location>
        <begin position="38"/>
        <end position="324"/>
    </location>
</feature>
<dbReference type="AlphaFoldDB" id="A0A831TGL8"/>
<dbReference type="InterPro" id="IPR023696">
    <property type="entry name" value="Ureohydrolase_dom_sf"/>
</dbReference>
<dbReference type="PANTHER" id="PTHR10625">
    <property type="entry name" value="HISTONE DEACETYLASE HDAC1-RELATED"/>
    <property type="match status" value="1"/>
</dbReference>
<dbReference type="InterPro" id="IPR023801">
    <property type="entry name" value="His_deacetylse_dom"/>
</dbReference>
<dbReference type="GO" id="GO:0004407">
    <property type="term" value="F:histone deacetylase activity"/>
    <property type="evidence" value="ECO:0007669"/>
    <property type="project" value="TreeGrafter"/>
</dbReference>
<protein>
    <submittedName>
        <fullName evidence="3">Class II histone deacetylase</fullName>
    </submittedName>
</protein>
<dbReference type="GO" id="GO:0040029">
    <property type="term" value="P:epigenetic regulation of gene expression"/>
    <property type="evidence" value="ECO:0007669"/>
    <property type="project" value="TreeGrafter"/>
</dbReference>
<evidence type="ECO:0000256" key="1">
    <source>
        <dbReference type="ARBA" id="ARBA00005947"/>
    </source>
</evidence>
<dbReference type="SUPFAM" id="SSF52768">
    <property type="entry name" value="Arginase/deacetylase"/>
    <property type="match status" value="1"/>
</dbReference>
<dbReference type="InterPro" id="IPR037138">
    <property type="entry name" value="His_deacetylse_dom_sf"/>
</dbReference>
<dbReference type="Pfam" id="PF00850">
    <property type="entry name" value="Hist_deacetyl"/>
    <property type="match status" value="1"/>
</dbReference>
<dbReference type="PRINTS" id="PR01270">
    <property type="entry name" value="HDASUPER"/>
</dbReference>
<comment type="caution">
    <text evidence="3">The sequence shown here is derived from an EMBL/GenBank/DDBJ whole genome shotgun (WGS) entry which is preliminary data.</text>
</comment>
<dbReference type="InterPro" id="IPR000286">
    <property type="entry name" value="HDACs"/>
</dbReference>
<reference evidence="3" key="1">
    <citation type="journal article" date="2020" name="mSystems">
        <title>Genome- and Community-Level Interaction Insights into Carbon Utilization and Element Cycling Functions of Hydrothermarchaeota in Hydrothermal Sediment.</title>
        <authorList>
            <person name="Zhou Z."/>
            <person name="Liu Y."/>
            <person name="Xu W."/>
            <person name="Pan J."/>
            <person name="Luo Z.H."/>
            <person name="Li M."/>
        </authorList>
    </citation>
    <scope>NUCLEOTIDE SEQUENCE [LARGE SCALE GENOMIC DNA]</scope>
    <source>
        <strain evidence="3">SpSt-210</strain>
    </source>
</reference>
<evidence type="ECO:0000313" key="3">
    <source>
        <dbReference type="EMBL" id="HEG91715.1"/>
    </source>
</evidence>
<comment type="similarity">
    <text evidence="1">Belongs to the histone deacetylase family.</text>
</comment>
<gene>
    <name evidence="3" type="ORF">ENP34_09800</name>
</gene>
<proteinExistence type="inferred from homology"/>